<feature type="domain" description="Zinc finger CGNR" evidence="1">
    <location>
        <begin position="122"/>
        <end position="164"/>
    </location>
</feature>
<keyword evidence="3" id="KW-1185">Reference proteome</keyword>
<dbReference type="AlphaFoldDB" id="A0A098Y8Y7"/>
<gene>
    <name evidence="2" type="ORF">IN07_09730</name>
</gene>
<dbReference type="STRING" id="1522368.IN07_09730"/>
<dbReference type="Gene3D" id="1.10.3300.10">
    <property type="entry name" value="Jann2411-like domain"/>
    <property type="match status" value="1"/>
</dbReference>
<dbReference type="InterPro" id="IPR021005">
    <property type="entry name" value="Znf_CGNR"/>
</dbReference>
<dbReference type="Pfam" id="PF11706">
    <property type="entry name" value="zf-CGNR"/>
    <property type="match status" value="1"/>
</dbReference>
<protein>
    <recommendedName>
        <fullName evidence="1">Zinc finger CGNR domain-containing protein</fullName>
    </recommendedName>
</protein>
<dbReference type="PANTHER" id="PTHR35525:SF3">
    <property type="entry name" value="BLL6575 PROTEIN"/>
    <property type="match status" value="1"/>
</dbReference>
<dbReference type="RefSeq" id="WP_036335429.1">
    <property type="nucleotide sequence ID" value="NZ_JPMX01000037.1"/>
</dbReference>
<evidence type="ECO:0000313" key="3">
    <source>
        <dbReference type="Proteomes" id="UP000029713"/>
    </source>
</evidence>
<dbReference type="InterPro" id="IPR023286">
    <property type="entry name" value="ABATE_dom_sf"/>
</dbReference>
<proteinExistence type="predicted"/>
<dbReference type="EMBL" id="JPMX01000037">
    <property type="protein sequence ID" value="KGH46890.1"/>
    <property type="molecule type" value="Genomic_DNA"/>
</dbReference>
<name>A0A098Y8Y7_9ACTN</name>
<organism evidence="2 3">
    <name type="scientific">Modestobacter caceresii</name>
    <dbReference type="NCBI Taxonomy" id="1522368"/>
    <lineage>
        <taxon>Bacteria</taxon>
        <taxon>Bacillati</taxon>
        <taxon>Actinomycetota</taxon>
        <taxon>Actinomycetes</taxon>
        <taxon>Geodermatophilales</taxon>
        <taxon>Geodermatophilaceae</taxon>
        <taxon>Modestobacter</taxon>
    </lineage>
</organism>
<evidence type="ECO:0000313" key="2">
    <source>
        <dbReference type="EMBL" id="KGH46890.1"/>
    </source>
</evidence>
<sequence>MDHSPADETFLLELLNTTPVVDGVQQDLLDGDPGRAWLRDRGGDGSAAEQQATRAARDALQAVARGDEPARSLTPLLSDVRLAPAIGDEGIRWSPTDVAPARGLAVRAVLAWDAVQRTTPGRLRPCANDECALFLLDRSKPNRARWCSMATCGNRMKARRHHERTRSDAAVPGA</sequence>
<dbReference type="PANTHER" id="PTHR35525">
    <property type="entry name" value="BLL6575 PROTEIN"/>
    <property type="match status" value="1"/>
</dbReference>
<evidence type="ECO:0000259" key="1">
    <source>
        <dbReference type="Pfam" id="PF11706"/>
    </source>
</evidence>
<comment type="caution">
    <text evidence="2">The sequence shown here is derived from an EMBL/GenBank/DDBJ whole genome shotgun (WGS) entry which is preliminary data.</text>
</comment>
<accession>A0A098Y8Y7</accession>
<reference evidence="2 3" key="1">
    <citation type="submission" date="2014-07" db="EMBL/GenBank/DDBJ databases">
        <title>Biosystematic studies on Modestobacter strains isolated from extreme hyper-arid desert soil and from historic building.</title>
        <authorList>
            <person name="Bukarasam K."/>
            <person name="Bull A."/>
            <person name="Girard G."/>
            <person name="van Wezel G."/>
            <person name="Goodfellow M."/>
        </authorList>
    </citation>
    <scope>NUCLEOTIDE SEQUENCE [LARGE SCALE GENOMIC DNA]</scope>
    <source>
        <strain evidence="2 3">KNN45-2b</strain>
    </source>
</reference>
<dbReference type="SUPFAM" id="SSF160904">
    <property type="entry name" value="Jann2411-like"/>
    <property type="match status" value="1"/>
</dbReference>
<dbReference type="InterPro" id="IPR010852">
    <property type="entry name" value="ABATE"/>
</dbReference>
<dbReference type="Proteomes" id="UP000029713">
    <property type="component" value="Unassembled WGS sequence"/>
</dbReference>
<dbReference type="OrthoDB" id="3211108at2"/>